<evidence type="ECO:0000313" key="3">
    <source>
        <dbReference type="Proteomes" id="UP000629098"/>
    </source>
</evidence>
<dbReference type="Proteomes" id="UP000629098">
    <property type="component" value="Unassembled WGS sequence"/>
</dbReference>
<evidence type="ECO:0000256" key="1">
    <source>
        <dbReference type="SAM" id="Phobius"/>
    </source>
</evidence>
<protein>
    <submittedName>
        <fullName evidence="2">Helix-hairpin-helix domain-containing protein</fullName>
    </submittedName>
</protein>
<keyword evidence="1" id="KW-1133">Transmembrane helix</keyword>
<sequence length="236" mass="26633">MSQSASWFKQTPAWVWLSITPVFGGIAIAYAGYKSKTKIWIAVGVGITFLNFVLSSISSVAAIVWLIYLAQIGVAFYLKHRFLAKTYPKNLPIPEEPELAKLVAQHRSKIDINQCSKNELVNSLGLPIVYANNIESLLNEGYIFTHPEELTEIAGIPENQVARITQLITFSYDYKKEADFSWKRLNTYSTEELISCGLDKAIATKIVTERQRGEYKSLIDVKQRTGLPLNTYIHII</sequence>
<proteinExistence type="predicted"/>
<keyword evidence="1" id="KW-0812">Transmembrane</keyword>
<gene>
    <name evidence="2" type="ORF">ICL16_09550</name>
</gene>
<dbReference type="AlphaFoldDB" id="A0A8J6XKW8"/>
<dbReference type="EMBL" id="JACXAE010000036">
    <property type="protein sequence ID" value="MBD2772312.1"/>
    <property type="molecule type" value="Genomic_DNA"/>
</dbReference>
<evidence type="ECO:0000313" key="2">
    <source>
        <dbReference type="EMBL" id="MBD2772312.1"/>
    </source>
</evidence>
<feature type="transmembrane region" description="Helical" evidence="1">
    <location>
        <begin position="39"/>
        <end position="54"/>
    </location>
</feature>
<reference evidence="2" key="1">
    <citation type="submission" date="2020-09" db="EMBL/GenBank/DDBJ databases">
        <title>Iningainema tapete sp. nov. (Scytonemataceae, Cyanobacteria) from greenhouses in central Florida (USA) produces two types of nodularin with biosynthetic potential for microcystin-LR and anabaenopeptins.</title>
        <authorList>
            <person name="Berthold D.E."/>
            <person name="Lefler F.W."/>
            <person name="Huang I.-S."/>
            <person name="Abdulla H."/>
            <person name="Zimba P.V."/>
            <person name="Laughinghouse H.D. IV."/>
        </authorList>
    </citation>
    <scope>NUCLEOTIDE SEQUENCE</scope>
    <source>
        <strain evidence="2">BLCCT55</strain>
    </source>
</reference>
<dbReference type="InterPro" id="IPR010994">
    <property type="entry name" value="RuvA_2-like"/>
</dbReference>
<dbReference type="RefSeq" id="WP_190826695.1">
    <property type="nucleotide sequence ID" value="NZ_CAWPPI010000036.1"/>
</dbReference>
<accession>A0A8J6XKW8</accession>
<name>A0A8J6XKW8_9CYAN</name>
<comment type="caution">
    <text evidence="2">The sequence shown here is derived from an EMBL/GenBank/DDBJ whole genome shotgun (WGS) entry which is preliminary data.</text>
</comment>
<keyword evidence="1" id="KW-0472">Membrane</keyword>
<keyword evidence="3" id="KW-1185">Reference proteome</keyword>
<organism evidence="2 3">
    <name type="scientific">Iningainema tapete BLCC-T55</name>
    <dbReference type="NCBI Taxonomy" id="2748662"/>
    <lineage>
        <taxon>Bacteria</taxon>
        <taxon>Bacillati</taxon>
        <taxon>Cyanobacteriota</taxon>
        <taxon>Cyanophyceae</taxon>
        <taxon>Nostocales</taxon>
        <taxon>Scytonemataceae</taxon>
        <taxon>Iningainema tapete</taxon>
    </lineage>
</organism>
<feature type="transmembrane region" description="Helical" evidence="1">
    <location>
        <begin position="60"/>
        <end position="78"/>
    </location>
</feature>
<dbReference type="SUPFAM" id="SSF47781">
    <property type="entry name" value="RuvA domain 2-like"/>
    <property type="match status" value="1"/>
</dbReference>
<feature type="transmembrane region" description="Helical" evidence="1">
    <location>
        <begin position="13"/>
        <end position="32"/>
    </location>
</feature>
<dbReference type="Pfam" id="PF12836">
    <property type="entry name" value="HHH_3"/>
    <property type="match status" value="1"/>
</dbReference>